<dbReference type="HOGENOM" id="CLU_985616_0_0_11"/>
<feature type="domain" description="ABC-2 type transporter transmembrane" evidence="6">
    <location>
        <begin position="62"/>
        <end position="233"/>
    </location>
</feature>
<evidence type="ECO:0000259" key="6">
    <source>
        <dbReference type="Pfam" id="PF01061"/>
    </source>
</evidence>
<protein>
    <submittedName>
        <fullName evidence="7">ABC-2 type transporter</fullName>
    </submittedName>
</protein>
<dbReference type="GO" id="GO:0016020">
    <property type="term" value="C:membrane"/>
    <property type="evidence" value="ECO:0007669"/>
    <property type="project" value="UniProtKB-SubCell"/>
</dbReference>
<evidence type="ECO:0000313" key="7">
    <source>
        <dbReference type="EMBL" id="ABK53702.1"/>
    </source>
</evidence>
<feature type="transmembrane region" description="Helical" evidence="5">
    <location>
        <begin position="41"/>
        <end position="62"/>
    </location>
</feature>
<dbReference type="PANTHER" id="PTHR43229:SF6">
    <property type="entry name" value="ABC-TYPE MULTIDRUG TRANSPORT SYSTEM, PERMEASE COMPONENT"/>
    <property type="match status" value="1"/>
</dbReference>
<name>A0LW92_ACIC1</name>
<dbReference type="PANTHER" id="PTHR43229">
    <property type="entry name" value="NODULATION PROTEIN J"/>
    <property type="match status" value="1"/>
</dbReference>
<evidence type="ECO:0000313" key="8">
    <source>
        <dbReference type="Proteomes" id="UP000008221"/>
    </source>
</evidence>
<proteinExistence type="predicted"/>
<feature type="transmembrane region" description="Helical" evidence="5">
    <location>
        <begin position="126"/>
        <end position="146"/>
    </location>
</feature>
<keyword evidence="3 5" id="KW-1133">Transmembrane helix</keyword>
<dbReference type="InterPro" id="IPR013525">
    <property type="entry name" value="ABC2_TM"/>
</dbReference>
<dbReference type="Proteomes" id="UP000008221">
    <property type="component" value="Chromosome"/>
</dbReference>
<dbReference type="AlphaFoldDB" id="A0LW92"/>
<dbReference type="Pfam" id="PF01061">
    <property type="entry name" value="ABC2_membrane"/>
    <property type="match status" value="1"/>
</dbReference>
<dbReference type="GO" id="GO:0140359">
    <property type="term" value="F:ABC-type transporter activity"/>
    <property type="evidence" value="ECO:0007669"/>
    <property type="project" value="InterPro"/>
</dbReference>
<dbReference type="InterPro" id="IPR051784">
    <property type="entry name" value="Nod_factor_ABC_transporter"/>
</dbReference>
<feature type="transmembrane region" description="Helical" evidence="5">
    <location>
        <begin position="158"/>
        <end position="183"/>
    </location>
</feature>
<sequence>MNLVEYEADSTWRSAVSRRTTGQKLRDLFAAYLRLDVIEEIMFPASNALAYLALVVPAFMYYFQSIFLHTRSQYMSILIGVAVAAGLQEALTGLTTRLQFAQERGVLETYLIEPISWRLIPLGMNVWKSFVGIVITLITIAIGCALGGRIDFSGLPLFFVLLLLGVLASNGLGLFAASFLILFKRGSPVMAVYGLLGALVGGSLFSITVLPPAIRWASYLAPQAYVISGARSLLTPHAGATAMPLWLPFVVLGLASVLSIITGLWVFERALHRAQVMGILGT</sequence>
<evidence type="ECO:0000256" key="5">
    <source>
        <dbReference type="SAM" id="Phobius"/>
    </source>
</evidence>
<comment type="subcellular location">
    <subcellularLocation>
        <location evidence="1">Membrane</location>
        <topology evidence="1">Multi-pass membrane protein</topology>
    </subcellularLocation>
</comment>
<dbReference type="EMBL" id="CP000481">
    <property type="protein sequence ID" value="ABK53702.1"/>
    <property type="molecule type" value="Genomic_DNA"/>
</dbReference>
<dbReference type="STRING" id="351607.Acel_1930"/>
<keyword evidence="4 5" id="KW-0472">Membrane</keyword>
<evidence type="ECO:0000256" key="4">
    <source>
        <dbReference type="ARBA" id="ARBA00023136"/>
    </source>
</evidence>
<organism evidence="7 8">
    <name type="scientific">Acidothermus cellulolyticus (strain ATCC 43068 / DSM 8971 / 11B)</name>
    <dbReference type="NCBI Taxonomy" id="351607"/>
    <lineage>
        <taxon>Bacteria</taxon>
        <taxon>Bacillati</taxon>
        <taxon>Actinomycetota</taxon>
        <taxon>Actinomycetes</taxon>
        <taxon>Acidothermales</taxon>
        <taxon>Acidothermaceae</taxon>
        <taxon>Acidothermus</taxon>
    </lineage>
</organism>
<evidence type="ECO:0000256" key="2">
    <source>
        <dbReference type="ARBA" id="ARBA00022692"/>
    </source>
</evidence>
<dbReference type="InParanoid" id="A0LW92"/>
<gene>
    <name evidence="7" type="ordered locus">Acel_1930</name>
</gene>
<accession>A0LW92</accession>
<evidence type="ECO:0000256" key="3">
    <source>
        <dbReference type="ARBA" id="ARBA00022989"/>
    </source>
</evidence>
<feature type="transmembrane region" description="Helical" evidence="5">
    <location>
        <begin position="246"/>
        <end position="267"/>
    </location>
</feature>
<dbReference type="eggNOG" id="COG0842">
    <property type="taxonomic scope" value="Bacteria"/>
</dbReference>
<evidence type="ECO:0000256" key="1">
    <source>
        <dbReference type="ARBA" id="ARBA00004141"/>
    </source>
</evidence>
<dbReference type="KEGG" id="ace:Acel_1930"/>
<dbReference type="RefSeq" id="WP_011720765.1">
    <property type="nucleotide sequence ID" value="NC_008578.1"/>
</dbReference>
<feature type="transmembrane region" description="Helical" evidence="5">
    <location>
        <begin position="189"/>
        <end position="209"/>
    </location>
</feature>
<reference evidence="7 8" key="1">
    <citation type="journal article" date="2009" name="Genome Res.">
        <title>Complete genome of the cellulolytic thermophile Acidothermus cellulolyticus 11B provides insights into its ecophysiological and evolutionary adaptations.</title>
        <authorList>
            <person name="Barabote R.D."/>
            <person name="Xie G."/>
            <person name="Leu D.H."/>
            <person name="Normand P."/>
            <person name="Necsulea A."/>
            <person name="Daubin V."/>
            <person name="Medigue C."/>
            <person name="Adney W.S."/>
            <person name="Xu X.C."/>
            <person name="Lapidus A."/>
            <person name="Parales R.E."/>
            <person name="Detter C."/>
            <person name="Pujic P."/>
            <person name="Bruce D."/>
            <person name="Lavire C."/>
            <person name="Challacombe J.F."/>
            <person name="Brettin T.S."/>
            <person name="Berry A.M."/>
        </authorList>
    </citation>
    <scope>NUCLEOTIDE SEQUENCE [LARGE SCALE GENOMIC DNA]</scope>
    <source>
        <strain evidence="8">ATCC 43068 / DSM 8971 / 11B</strain>
    </source>
</reference>
<keyword evidence="8" id="KW-1185">Reference proteome</keyword>
<keyword evidence="2 5" id="KW-0812">Transmembrane</keyword>